<organism evidence="1 2">
    <name type="scientific">Corynebacterium lipophiloflavum (strain ATCC 700352 / DSM 44291 / CCUG 37336 / JCM 10383 / DMMZ 1944)</name>
    <dbReference type="NCBI Taxonomy" id="525263"/>
    <lineage>
        <taxon>Bacteria</taxon>
        <taxon>Bacillati</taxon>
        <taxon>Actinomycetota</taxon>
        <taxon>Actinomycetes</taxon>
        <taxon>Mycobacteriales</taxon>
        <taxon>Corynebacteriaceae</taxon>
        <taxon>Corynebacterium</taxon>
    </lineage>
</organism>
<evidence type="ECO:0008006" key="3">
    <source>
        <dbReference type="Google" id="ProtNLM"/>
    </source>
</evidence>
<dbReference type="EMBL" id="ACHJ01000001">
    <property type="protein sequence ID" value="EEI18197.1"/>
    <property type="molecule type" value="Genomic_DNA"/>
</dbReference>
<evidence type="ECO:0000313" key="2">
    <source>
        <dbReference type="Proteomes" id="UP000006196"/>
    </source>
</evidence>
<sequence>AIDAAARARTSSDLERIRQLEKQNRLVQEERDILRKAAQYFAKEMGL</sequence>
<proteinExistence type="predicted"/>
<keyword evidence="2" id="KW-1185">Reference proteome</keyword>
<dbReference type="HOGENOM" id="CLU_3161450_0_0_11"/>
<comment type="caution">
    <text evidence="1">The sequence shown here is derived from an EMBL/GenBank/DDBJ whole genome shotgun (WGS) entry which is preliminary data.</text>
</comment>
<dbReference type="Proteomes" id="UP000006196">
    <property type="component" value="Unassembled WGS sequence"/>
</dbReference>
<dbReference type="SUPFAM" id="SSF46689">
    <property type="entry name" value="Homeodomain-like"/>
    <property type="match status" value="1"/>
</dbReference>
<gene>
    <name evidence="1" type="ORF">HMPREF0298_0001</name>
</gene>
<name>C0XNI1_CORLD</name>
<reference evidence="1" key="1">
    <citation type="submission" date="2009-01" db="EMBL/GenBank/DDBJ databases">
        <authorList>
            <person name="Qin X."/>
            <person name="Bachman B."/>
            <person name="Battles P."/>
            <person name="Bell A."/>
            <person name="Bess C."/>
            <person name="Bickham C."/>
            <person name="Chaboub L."/>
            <person name="Chen D."/>
            <person name="Coyle M."/>
            <person name="Deiros D.R."/>
            <person name="Dinh H."/>
            <person name="Forbes L."/>
            <person name="Fowler G."/>
            <person name="Francisco L."/>
            <person name="Fu Q."/>
            <person name="Gubbala S."/>
            <person name="Hale W."/>
            <person name="Han Y."/>
            <person name="Hemphill L."/>
            <person name="Highlander S.K."/>
            <person name="Hirani K."/>
            <person name="Hogues M."/>
            <person name="Jackson L."/>
            <person name="Jakkamsetti A."/>
            <person name="Javaid M."/>
            <person name="Jiang H."/>
            <person name="Korchina V."/>
            <person name="Kovar C."/>
            <person name="Lara F."/>
            <person name="Lee S."/>
            <person name="Mata R."/>
            <person name="Mathew T."/>
            <person name="Moen C."/>
            <person name="Morales K."/>
            <person name="Munidasa M."/>
            <person name="Nazareth L."/>
            <person name="Ngo R."/>
            <person name="Nguyen L."/>
            <person name="Okwuonu G."/>
            <person name="Ongeri F."/>
            <person name="Patil S."/>
            <person name="Petrosino J."/>
            <person name="Pham C."/>
            <person name="Pham P."/>
            <person name="Pu L.-L."/>
            <person name="Puazo M."/>
            <person name="Raj R."/>
            <person name="Reid J."/>
            <person name="Rouhana J."/>
            <person name="Saada N."/>
            <person name="Shang Y."/>
            <person name="Simmons D."/>
            <person name="Thornton R."/>
            <person name="Warren J."/>
            <person name="Weissenberger G."/>
            <person name="Zhang J."/>
            <person name="Zhang L."/>
            <person name="Zhou C."/>
            <person name="Zhu D."/>
            <person name="Muzny D."/>
            <person name="Worley K."/>
            <person name="Gibbs R."/>
        </authorList>
    </citation>
    <scope>NUCLEOTIDE SEQUENCE [LARGE SCALE GENOMIC DNA]</scope>
    <source>
        <strain evidence="1">DSM 44291</strain>
    </source>
</reference>
<accession>C0XNI1</accession>
<dbReference type="InterPro" id="IPR009057">
    <property type="entry name" value="Homeodomain-like_sf"/>
</dbReference>
<evidence type="ECO:0000313" key="1">
    <source>
        <dbReference type="EMBL" id="EEI18197.1"/>
    </source>
</evidence>
<protein>
    <recommendedName>
        <fullName evidence="3">Transposase</fullName>
    </recommendedName>
</protein>
<feature type="non-terminal residue" evidence="1">
    <location>
        <position position="1"/>
    </location>
</feature>
<dbReference type="AlphaFoldDB" id="C0XNI1"/>